<comment type="caution">
    <text evidence="1">The sequence shown here is derived from an EMBL/GenBank/DDBJ whole genome shotgun (WGS) entry which is preliminary data.</text>
</comment>
<proteinExistence type="predicted"/>
<dbReference type="EMBL" id="JAPFFF010000010">
    <property type="protein sequence ID" value="KAK8880855.1"/>
    <property type="molecule type" value="Genomic_DNA"/>
</dbReference>
<organism evidence="1 2">
    <name type="scientific">Tritrichomonas musculus</name>
    <dbReference type="NCBI Taxonomy" id="1915356"/>
    <lineage>
        <taxon>Eukaryota</taxon>
        <taxon>Metamonada</taxon>
        <taxon>Parabasalia</taxon>
        <taxon>Tritrichomonadida</taxon>
        <taxon>Tritrichomonadidae</taxon>
        <taxon>Tritrichomonas</taxon>
    </lineage>
</organism>
<gene>
    <name evidence="1" type="ORF">M9Y10_003553</name>
</gene>
<accession>A0ABR2JQ27</accession>
<name>A0ABR2JQ27_9EUKA</name>
<sequence length="781" mass="89409">MADSSNKITSFLSEYQRNKELVTLISAVNNKAYTDLKEEYKTLLENCRWLVQFYYIAHSNRDFTLEQLSLPLKGITQLSVASSLRLFTKPNHKDRYSYLLFYLREHSDLFAQIIYLSLLAPSNPTISFDKLKFLTQDDLIYFCFTTFPAIYNFFLTIDDQMAGVSLINNLFSLHFSIHGMNFGKPHKFLSYFVSSLFLSTNPGAFFEISVLPLIRKYSTKLEDIRFNYKKVGANLVRESYWIQLVDFTSLLIDNLIKNAPLMPQAARFLITQILKYENEKFPFAELFVIDAMICDFLENRLLTAKTVIMRDVCNILRCGYPQAIIPSPVSSTLNLLNLNLKDKIDLKKLINSMCIEKVDNDQLTPSIRIMEEMSLFSPRDLSLLHMMLNFFIKIAKPDKITDLESSFKGLEPPNSDSDDTVICLKSWNSGLSSNRISSKIFDSGRDFDEIIDCTSSIDISKLKFGSTQELSKQALIYCGNGLNVIQKLRINNIKPDFENELDNAIDTIKSSKQVIEENSDVLSTAIFALTTENYRHSSQIKKSLMHFLRVMFIPILNDLFPTPDSIIINNNFNIATDASNASGSIPNNNSNPTVTMVNINGLSPIKAEKARVAILLNVIENLAAHFNLPKNSSFLMKKEYATIYIDQRDSTQKYQEKYKGEKQGEFLSYLQKVRQNYNDGNVIENERLTNEIVDAINLLSVKAPPSANVRTVLKIIKLMSILSHEDRLKVIAKSDNIDMFAFAEFIKNHVNEKLADVMFTKNEINYIHQFLTIIDRIKLLK</sequence>
<protein>
    <submittedName>
        <fullName evidence="1">Uncharacterized protein</fullName>
    </submittedName>
</protein>
<evidence type="ECO:0000313" key="1">
    <source>
        <dbReference type="EMBL" id="KAK8880855.1"/>
    </source>
</evidence>
<dbReference type="Proteomes" id="UP001470230">
    <property type="component" value="Unassembled WGS sequence"/>
</dbReference>
<reference evidence="1 2" key="1">
    <citation type="submission" date="2024-04" db="EMBL/GenBank/DDBJ databases">
        <title>Tritrichomonas musculus Genome.</title>
        <authorList>
            <person name="Alves-Ferreira E."/>
            <person name="Grigg M."/>
            <person name="Lorenzi H."/>
            <person name="Galac M."/>
        </authorList>
    </citation>
    <scope>NUCLEOTIDE SEQUENCE [LARGE SCALE GENOMIC DNA]</scope>
    <source>
        <strain evidence="1 2">EAF2021</strain>
    </source>
</reference>
<keyword evidence="2" id="KW-1185">Reference proteome</keyword>
<evidence type="ECO:0000313" key="2">
    <source>
        <dbReference type="Proteomes" id="UP001470230"/>
    </source>
</evidence>